<protein>
    <submittedName>
        <fullName evidence="5">AraC family transcriptional regulator</fullName>
    </submittedName>
</protein>
<dbReference type="EMBL" id="CP130318">
    <property type="protein sequence ID" value="WNQ09891.1"/>
    <property type="molecule type" value="Genomic_DNA"/>
</dbReference>
<dbReference type="GO" id="GO:0003700">
    <property type="term" value="F:DNA-binding transcription factor activity"/>
    <property type="evidence" value="ECO:0007669"/>
    <property type="project" value="InterPro"/>
</dbReference>
<dbReference type="Pfam" id="PF12833">
    <property type="entry name" value="HTH_18"/>
    <property type="match status" value="1"/>
</dbReference>
<name>A0AA96LA80_9BACL</name>
<dbReference type="Gene3D" id="2.60.120.10">
    <property type="entry name" value="Jelly Rolls"/>
    <property type="match status" value="1"/>
</dbReference>
<dbReference type="RefSeq" id="WP_315603664.1">
    <property type="nucleotide sequence ID" value="NZ_CP130318.1"/>
</dbReference>
<dbReference type="PANTHER" id="PTHR43280">
    <property type="entry name" value="ARAC-FAMILY TRANSCRIPTIONAL REGULATOR"/>
    <property type="match status" value="1"/>
</dbReference>
<evidence type="ECO:0000313" key="6">
    <source>
        <dbReference type="Proteomes" id="UP001305702"/>
    </source>
</evidence>
<dbReference type="InterPro" id="IPR020449">
    <property type="entry name" value="Tscrpt_reg_AraC-type_HTH"/>
</dbReference>
<keyword evidence="3" id="KW-0804">Transcription</keyword>
<dbReference type="SUPFAM" id="SSF51215">
    <property type="entry name" value="Regulatory protein AraC"/>
    <property type="match status" value="1"/>
</dbReference>
<dbReference type="PROSITE" id="PS00041">
    <property type="entry name" value="HTH_ARAC_FAMILY_1"/>
    <property type="match status" value="1"/>
</dbReference>
<dbReference type="AlphaFoldDB" id="A0AA96LA80"/>
<evidence type="ECO:0000256" key="1">
    <source>
        <dbReference type="ARBA" id="ARBA00023015"/>
    </source>
</evidence>
<dbReference type="SMART" id="SM00342">
    <property type="entry name" value="HTH_ARAC"/>
    <property type="match status" value="1"/>
</dbReference>
<dbReference type="KEGG" id="paun:MJA45_20020"/>
<evidence type="ECO:0000256" key="2">
    <source>
        <dbReference type="ARBA" id="ARBA00023125"/>
    </source>
</evidence>
<evidence type="ECO:0000313" key="5">
    <source>
        <dbReference type="EMBL" id="WNQ09891.1"/>
    </source>
</evidence>
<dbReference type="Gene3D" id="1.10.10.60">
    <property type="entry name" value="Homeodomain-like"/>
    <property type="match status" value="2"/>
</dbReference>
<reference evidence="5 6" key="1">
    <citation type="submission" date="2022-02" db="EMBL/GenBank/DDBJ databases">
        <title>Paenibacillus sp. MBLB1776 Whole Genome Shotgun Sequencing.</title>
        <authorList>
            <person name="Hwang C.Y."/>
            <person name="Cho E.-S."/>
            <person name="Seo M.-J."/>
        </authorList>
    </citation>
    <scope>NUCLEOTIDE SEQUENCE [LARGE SCALE GENOMIC DNA]</scope>
    <source>
        <strain evidence="5 6">MBLB1776</strain>
    </source>
</reference>
<dbReference type="PANTHER" id="PTHR43280:SF28">
    <property type="entry name" value="HTH-TYPE TRANSCRIPTIONAL ACTIVATOR RHAS"/>
    <property type="match status" value="1"/>
</dbReference>
<dbReference type="InterPro" id="IPR003313">
    <property type="entry name" value="AraC-bd"/>
</dbReference>
<dbReference type="InterPro" id="IPR014710">
    <property type="entry name" value="RmlC-like_jellyroll"/>
</dbReference>
<dbReference type="Proteomes" id="UP001305702">
    <property type="component" value="Chromosome"/>
</dbReference>
<dbReference type="InterPro" id="IPR018062">
    <property type="entry name" value="HTH_AraC-typ_CS"/>
</dbReference>
<evidence type="ECO:0000259" key="4">
    <source>
        <dbReference type="PROSITE" id="PS01124"/>
    </source>
</evidence>
<dbReference type="InterPro" id="IPR037923">
    <property type="entry name" value="HTH-like"/>
</dbReference>
<keyword evidence="2" id="KW-0238">DNA-binding</keyword>
<dbReference type="SUPFAM" id="SSF46689">
    <property type="entry name" value="Homeodomain-like"/>
    <property type="match status" value="2"/>
</dbReference>
<keyword evidence="1" id="KW-0805">Transcription regulation</keyword>
<evidence type="ECO:0000256" key="3">
    <source>
        <dbReference type="ARBA" id="ARBA00023163"/>
    </source>
</evidence>
<gene>
    <name evidence="5" type="ORF">MJA45_20020</name>
</gene>
<dbReference type="PROSITE" id="PS01124">
    <property type="entry name" value="HTH_ARAC_FAMILY_2"/>
    <property type="match status" value="1"/>
</dbReference>
<proteinExistence type="predicted"/>
<sequence>MPDLKQRIVPAVGKRFPFRTSDVSDVIDEYLVCPHWHDQLEIIQVMKGRVLVTLDNQTFTAAENDIVYVNSGQIHSVKPLSDDARIIGLIFDEFFVTSFLEGFETKEIYNLFIKIRHRLCLFTPTHPLWEELNGSITTCYEENRKRHVCYEMAIKSHLYRIMTALVRYFDKQHYSSARRGDLSFLAFASIRPVLEYIEEHYAESIYLEELGRLVNKSPYHFSRLFKKSTGMTLPDYINMTRINMAKKWLMDNELSITEVAEKTGFCNPNYFGKVFKSITGFSPMDFRNEMTKQVLS</sequence>
<dbReference type="PRINTS" id="PR00032">
    <property type="entry name" value="HTHARAC"/>
</dbReference>
<dbReference type="GO" id="GO:0043565">
    <property type="term" value="F:sequence-specific DNA binding"/>
    <property type="evidence" value="ECO:0007669"/>
    <property type="project" value="InterPro"/>
</dbReference>
<feature type="domain" description="HTH araC/xylS-type" evidence="4">
    <location>
        <begin position="191"/>
        <end position="289"/>
    </location>
</feature>
<dbReference type="InterPro" id="IPR018060">
    <property type="entry name" value="HTH_AraC"/>
</dbReference>
<keyword evidence="6" id="KW-1185">Reference proteome</keyword>
<dbReference type="Pfam" id="PF02311">
    <property type="entry name" value="AraC_binding"/>
    <property type="match status" value="1"/>
</dbReference>
<accession>A0AA96LA80</accession>
<dbReference type="InterPro" id="IPR009057">
    <property type="entry name" value="Homeodomain-like_sf"/>
</dbReference>
<organism evidence="5 6">
    <name type="scientific">Paenibacillus aurantius</name>
    <dbReference type="NCBI Taxonomy" id="2918900"/>
    <lineage>
        <taxon>Bacteria</taxon>
        <taxon>Bacillati</taxon>
        <taxon>Bacillota</taxon>
        <taxon>Bacilli</taxon>
        <taxon>Bacillales</taxon>
        <taxon>Paenibacillaceae</taxon>
        <taxon>Paenibacillus</taxon>
    </lineage>
</organism>